<evidence type="ECO:0008006" key="5">
    <source>
        <dbReference type="Google" id="ProtNLM"/>
    </source>
</evidence>
<protein>
    <recommendedName>
        <fullName evidence="5">Zn(2)-C6 fungal-type domain-containing protein</fullName>
    </recommendedName>
</protein>
<dbReference type="HOGENOM" id="CLU_465489_0_0_1"/>
<dbReference type="GeneID" id="19333345"/>
<feature type="compositionally biased region" description="Polar residues" evidence="2">
    <location>
        <begin position="251"/>
        <end position="268"/>
    </location>
</feature>
<accession>M3AAI1</accession>
<feature type="region of interest" description="Disordered" evidence="2">
    <location>
        <begin position="567"/>
        <end position="586"/>
    </location>
</feature>
<gene>
    <name evidence="3" type="ORF">MYCFIDRAFT_175198</name>
</gene>
<evidence type="ECO:0000256" key="2">
    <source>
        <dbReference type="SAM" id="MobiDB-lite"/>
    </source>
</evidence>
<keyword evidence="4" id="KW-1185">Reference proteome</keyword>
<evidence type="ECO:0000256" key="1">
    <source>
        <dbReference type="ARBA" id="ARBA00023242"/>
    </source>
</evidence>
<evidence type="ECO:0000313" key="3">
    <source>
        <dbReference type="EMBL" id="EME81606.1"/>
    </source>
</evidence>
<dbReference type="VEuPathDB" id="FungiDB:MYCFIDRAFT_175198"/>
<organism evidence="3 4">
    <name type="scientific">Pseudocercospora fijiensis (strain CIRAD86)</name>
    <name type="common">Black leaf streak disease fungus</name>
    <name type="synonym">Mycosphaerella fijiensis</name>
    <dbReference type="NCBI Taxonomy" id="383855"/>
    <lineage>
        <taxon>Eukaryota</taxon>
        <taxon>Fungi</taxon>
        <taxon>Dikarya</taxon>
        <taxon>Ascomycota</taxon>
        <taxon>Pezizomycotina</taxon>
        <taxon>Dothideomycetes</taxon>
        <taxon>Dothideomycetidae</taxon>
        <taxon>Mycosphaerellales</taxon>
        <taxon>Mycosphaerellaceae</taxon>
        <taxon>Pseudocercospora</taxon>
    </lineage>
</organism>
<dbReference type="EMBL" id="KB446559">
    <property type="protein sequence ID" value="EME81606.1"/>
    <property type="molecule type" value="Genomic_DNA"/>
</dbReference>
<dbReference type="KEGG" id="pfj:MYCFIDRAFT_175198"/>
<sequence length="586" mass="64041">MLTFHTTLAKAEGSSEFHWSDLLCDLCYFARLNSKPTTTNTSIGLMTAEVGLSETRRVTCNESGWHYFHTSSTAIPVLPVDYSRPPSGGFGEDRKVWQRTQTRRPTKRGRTQLVSDDAKTIEIYTVLPVICINVTRLVLFRQSADMFMSQHLTSLCEILTSFPLTPASPLMATSLPMFHKSNSATISNVRMKIVSTTRQQNEPPLDVEQTCTKELPTCGRCQIDGRNCTYSEARTAGRPRKIRTDPLLGSTAGTLKQGDTGSLLSPTADSEGRLTDSSSQYTNDTACYKDHTSCSVSSSAGSLQDPLEILFPGALPISTGGTLHAVRTDSDISESSTGRGMHAIPEDGLLAPAQDASNSIASFPGIEFNGNPFSTSFPVPNHTDFLGSDAHYQDIEDLLQFVNHTAPYDTGQLDRSAESLAAIDRAFDICERLVMSEGMYAREARFLLLLAVLSQVESILSLNVPGLQLGHRDTLRAIMLLSTLEHPEKFGYQDSADGAPASGAAWSQAGEIDKRLLVATDDESLLVKELQMDRMHGRDMCGRKPGRSTCHAEGVLNSINPFENWTNKSVHTASPTQQGYPDRTTL</sequence>
<reference evidence="3 4" key="1">
    <citation type="journal article" date="2012" name="PLoS Pathog.">
        <title>Diverse lifestyles and strategies of plant pathogenesis encoded in the genomes of eighteen Dothideomycetes fungi.</title>
        <authorList>
            <person name="Ohm R.A."/>
            <person name="Feau N."/>
            <person name="Henrissat B."/>
            <person name="Schoch C.L."/>
            <person name="Horwitz B.A."/>
            <person name="Barry K.W."/>
            <person name="Condon B.J."/>
            <person name="Copeland A.C."/>
            <person name="Dhillon B."/>
            <person name="Glaser F."/>
            <person name="Hesse C.N."/>
            <person name="Kosti I."/>
            <person name="LaButti K."/>
            <person name="Lindquist E.A."/>
            <person name="Lucas S."/>
            <person name="Salamov A.A."/>
            <person name="Bradshaw R.E."/>
            <person name="Ciuffetti L."/>
            <person name="Hamelin R.C."/>
            <person name="Kema G.H.J."/>
            <person name="Lawrence C."/>
            <person name="Scott J.A."/>
            <person name="Spatafora J.W."/>
            <person name="Turgeon B.G."/>
            <person name="de Wit P.J.G.M."/>
            <person name="Zhong S."/>
            <person name="Goodwin S.B."/>
            <person name="Grigoriev I.V."/>
        </authorList>
    </citation>
    <scope>NUCLEOTIDE SEQUENCE [LARGE SCALE GENOMIC DNA]</scope>
    <source>
        <strain evidence="3 4">CIRAD86</strain>
    </source>
</reference>
<dbReference type="OrthoDB" id="2328572at2759"/>
<dbReference type="AlphaFoldDB" id="M3AAI1"/>
<evidence type="ECO:0000313" key="4">
    <source>
        <dbReference type="Proteomes" id="UP000016932"/>
    </source>
</evidence>
<feature type="region of interest" description="Disordered" evidence="2">
    <location>
        <begin position="242"/>
        <end position="279"/>
    </location>
</feature>
<dbReference type="Proteomes" id="UP000016932">
    <property type="component" value="Unassembled WGS sequence"/>
</dbReference>
<dbReference type="GO" id="GO:0008270">
    <property type="term" value="F:zinc ion binding"/>
    <property type="evidence" value="ECO:0007669"/>
    <property type="project" value="InterPro"/>
</dbReference>
<dbReference type="RefSeq" id="XP_007927223.1">
    <property type="nucleotide sequence ID" value="XM_007929032.1"/>
</dbReference>
<keyword evidence="1" id="KW-0539">Nucleus</keyword>
<dbReference type="GO" id="GO:0000981">
    <property type="term" value="F:DNA-binding transcription factor activity, RNA polymerase II-specific"/>
    <property type="evidence" value="ECO:0007669"/>
    <property type="project" value="InterPro"/>
</dbReference>
<name>M3AAI1_PSEFD</name>
<dbReference type="CDD" id="cd00067">
    <property type="entry name" value="GAL4"/>
    <property type="match status" value="1"/>
</dbReference>
<dbReference type="InterPro" id="IPR001138">
    <property type="entry name" value="Zn2Cys6_DnaBD"/>
</dbReference>
<proteinExistence type="predicted"/>